<evidence type="ECO:0000313" key="2">
    <source>
        <dbReference type="EMBL" id="MPM26887.1"/>
    </source>
</evidence>
<dbReference type="NCBIfam" id="TIGR04183">
    <property type="entry name" value="Por_Secre_tail"/>
    <property type="match status" value="1"/>
</dbReference>
<dbReference type="InterPro" id="IPR026444">
    <property type="entry name" value="Secre_tail"/>
</dbReference>
<dbReference type="EMBL" id="VSSQ01004853">
    <property type="protein sequence ID" value="MPM26887.1"/>
    <property type="molecule type" value="Genomic_DNA"/>
</dbReference>
<comment type="caution">
    <text evidence="2">The sequence shown here is derived from an EMBL/GenBank/DDBJ whole genome shotgun (WGS) entry which is preliminary data.</text>
</comment>
<feature type="domain" description="Secretion system C-terminal sorting" evidence="1">
    <location>
        <begin position="579"/>
        <end position="642"/>
    </location>
</feature>
<sequence length="653" mass="69863">MKKTIITTIAAFLAVFAIAQSDIAPQANINAALTQQPVSVPIKAQWDMQMSFNTTDSTAGSVGWAAIAYFNNEIWASKWASDTLARFNTNGTMIQKFLISGLTGTRSITTDGTYLYIGNNTNTIYRVDPVTATLAPPHITSASVSTSRFLTYDATLNSGAGGFWTGNFNTDIDAISMSGTLLSSIPAATHTLTGMYGAAVDNISSGGPYLWVFHQGGTNNSQITSINLTTVLPTAFTYDVFPDLQTSYGLSSGLAGGCFITNQLVPGQVSFLGMYQGTPDNIAFAIEINPTTIADDIVALSLKPVHGYTQIPESQVFAETFKATFRTDGLNAPDTVFGDVNYYFNSSLIGSEQVLKTNITLGATDTLTSSAFTPSNGTGSYMVEMILSGNAAFSDGDASNDTLSFSFDVTDSIYARDNGISTGTPYSVSSTDWAYAASMYELFQPDTIEAVWIQLETMLNGDTTFGVIYSMSGGMPTTFVASGDTVIINDTINAYLLTFSSPVILPAGQYAFGCYEGSNTVINLSQSNDIYTAGTNFFYIGSSASWSASGVQTARFIHPVFFRQVIDAIEESSENHFNVYPVPASNVLNITFEAPSSNSMVKIIDQTGRVIKSVNILSNTMNQQVDISNLAPGHYFVSWISPTGIETAPIIIE</sequence>
<organism evidence="2">
    <name type="scientific">bioreactor metagenome</name>
    <dbReference type="NCBI Taxonomy" id="1076179"/>
    <lineage>
        <taxon>unclassified sequences</taxon>
        <taxon>metagenomes</taxon>
        <taxon>ecological metagenomes</taxon>
    </lineage>
</organism>
<evidence type="ECO:0000259" key="1">
    <source>
        <dbReference type="Pfam" id="PF18962"/>
    </source>
</evidence>
<accession>A0A644YF68</accession>
<dbReference type="AlphaFoldDB" id="A0A644YF68"/>
<dbReference type="SUPFAM" id="SSF63825">
    <property type="entry name" value="YWTD domain"/>
    <property type="match status" value="1"/>
</dbReference>
<gene>
    <name evidence="2" type="ORF">SDC9_73392</name>
</gene>
<proteinExistence type="predicted"/>
<name>A0A644YF68_9ZZZZ</name>
<protein>
    <recommendedName>
        <fullName evidence="1">Secretion system C-terminal sorting domain-containing protein</fullName>
    </recommendedName>
</protein>
<reference evidence="2" key="1">
    <citation type="submission" date="2019-08" db="EMBL/GenBank/DDBJ databases">
        <authorList>
            <person name="Kucharzyk K."/>
            <person name="Murdoch R.W."/>
            <person name="Higgins S."/>
            <person name="Loffler F."/>
        </authorList>
    </citation>
    <scope>NUCLEOTIDE SEQUENCE</scope>
</reference>
<dbReference type="Pfam" id="PF18962">
    <property type="entry name" value="Por_Secre_tail"/>
    <property type="match status" value="1"/>
</dbReference>